<keyword evidence="4" id="KW-0175">Coiled coil</keyword>
<feature type="domain" description="DUF1279" evidence="7">
    <location>
        <begin position="38"/>
        <end position="123"/>
    </location>
</feature>
<dbReference type="InterPro" id="IPR045866">
    <property type="entry name" value="FAM210A/B-like"/>
</dbReference>
<evidence type="ECO:0000259" key="7">
    <source>
        <dbReference type="Pfam" id="PF06916"/>
    </source>
</evidence>
<dbReference type="InterPro" id="IPR009688">
    <property type="entry name" value="FAM210A/B-like_dom"/>
</dbReference>
<dbReference type="GO" id="GO:0016020">
    <property type="term" value="C:membrane"/>
    <property type="evidence" value="ECO:0007669"/>
    <property type="project" value="UniProtKB-SubCell"/>
</dbReference>
<dbReference type="WBParaSite" id="SMUV_0000114201-mRNA-1">
    <property type="protein sequence ID" value="SMUV_0000114201-mRNA-1"/>
    <property type="gene ID" value="SMUV_0000114201"/>
</dbReference>
<evidence type="ECO:0000313" key="8">
    <source>
        <dbReference type="Proteomes" id="UP000046393"/>
    </source>
</evidence>
<comment type="subcellular location">
    <subcellularLocation>
        <location evidence="1">Membrane</location>
        <topology evidence="1">Single-pass membrane protein</topology>
    </subcellularLocation>
</comment>
<name>A0A0N5AAG6_9BILA</name>
<dbReference type="PANTHER" id="PTHR21377">
    <property type="entry name" value="PROTEIN FAM210B, MITOCHONDRIAL"/>
    <property type="match status" value="1"/>
</dbReference>
<dbReference type="Pfam" id="PF06916">
    <property type="entry name" value="FAM210A-B_dom"/>
    <property type="match status" value="1"/>
</dbReference>
<evidence type="ECO:0000256" key="4">
    <source>
        <dbReference type="ARBA" id="ARBA00023054"/>
    </source>
</evidence>
<evidence type="ECO:0000256" key="2">
    <source>
        <dbReference type="ARBA" id="ARBA00022692"/>
    </source>
</evidence>
<keyword evidence="3 6" id="KW-1133">Transmembrane helix</keyword>
<accession>A0A0N5AAG6</accession>
<organism evidence="8 9">
    <name type="scientific">Syphacia muris</name>
    <dbReference type="NCBI Taxonomy" id="451379"/>
    <lineage>
        <taxon>Eukaryota</taxon>
        <taxon>Metazoa</taxon>
        <taxon>Ecdysozoa</taxon>
        <taxon>Nematoda</taxon>
        <taxon>Chromadorea</taxon>
        <taxon>Rhabditida</taxon>
        <taxon>Spirurina</taxon>
        <taxon>Oxyuridomorpha</taxon>
        <taxon>Oxyuroidea</taxon>
        <taxon>Oxyuridae</taxon>
        <taxon>Syphacia</taxon>
    </lineage>
</organism>
<dbReference type="AlphaFoldDB" id="A0A0N5AAG6"/>
<dbReference type="PANTHER" id="PTHR21377:SF1">
    <property type="entry name" value="PROTEIN FAM210A"/>
    <property type="match status" value="1"/>
</dbReference>
<feature type="transmembrane region" description="Helical" evidence="6">
    <location>
        <begin position="45"/>
        <end position="68"/>
    </location>
</feature>
<evidence type="ECO:0000256" key="5">
    <source>
        <dbReference type="ARBA" id="ARBA00023136"/>
    </source>
</evidence>
<evidence type="ECO:0000256" key="1">
    <source>
        <dbReference type="ARBA" id="ARBA00004167"/>
    </source>
</evidence>
<evidence type="ECO:0000313" key="9">
    <source>
        <dbReference type="WBParaSite" id="SMUV_0000114201-mRNA-1"/>
    </source>
</evidence>
<evidence type="ECO:0000256" key="6">
    <source>
        <dbReference type="SAM" id="Phobius"/>
    </source>
</evidence>
<dbReference type="Proteomes" id="UP000046393">
    <property type="component" value="Unplaced"/>
</dbReference>
<protein>
    <submittedName>
        <fullName evidence="9">DUF1279 domain-containing protein</fullName>
    </submittedName>
</protein>
<evidence type="ECO:0000256" key="3">
    <source>
        <dbReference type="ARBA" id="ARBA00022989"/>
    </source>
</evidence>
<reference evidence="9" key="1">
    <citation type="submission" date="2017-02" db="UniProtKB">
        <authorList>
            <consortium name="WormBaseParasite"/>
        </authorList>
    </citation>
    <scope>IDENTIFICATION</scope>
</reference>
<keyword evidence="5 6" id="KW-0472">Membrane</keyword>
<proteinExistence type="predicted"/>
<dbReference type="GO" id="GO:0005739">
    <property type="term" value="C:mitochondrion"/>
    <property type="evidence" value="ECO:0007669"/>
    <property type="project" value="TreeGrafter"/>
</dbReference>
<keyword evidence="2 6" id="KW-0812">Transmembrane</keyword>
<sequence>MELANFRIRMDDEERRRKLEEIKKMQMEKKPESKIALLKYYVKRYWYIAIPVHLVSSLIWFLIAFVAVKSGVDVVGLLQHIHAPEYILEKIKSARPHASVVVIALILYKIATPLRYATTLAGIKLTFTALKKIGKLRTAKEVTFKMRVEYTKRSDKLRRRYKRFTKHAFRIIRKKKFSSGNGKNGHDITK</sequence>
<dbReference type="STRING" id="451379.A0A0N5AAG6"/>
<keyword evidence="8" id="KW-1185">Reference proteome</keyword>